<reference evidence="3" key="1">
    <citation type="submission" date="2017-02" db="EMBL/GenBank/DDBJ databases">
        <authorList>
            <person name="Varghese N."/>
            <person name="Submissions S."/>
        </authorList>
    </citation>
    <scope>NUCLEOTIDE SEQUENCE [LARGE SCALE GENOMIC DNA]</scope>
    <source>
        <strain evidence="3">ATCC 35199</strain>
    </source>
</reference>
<dbReference type="InterPro" id="IPR050325">
    <property type="entry name" value="Prot/Nucl_acid_deglycase"/>
</dbReference>
<dbReference type="Gene3D" id="3.40.50.880">
    <property type="match status" value="1"/>
</dbReference>
<dbReference type="RefSeq" id="WP_079590204.1">
    <property type="nucleotide sequence ID" value="NZ_FUYN01000006.1"/>
</dbReference>
<keyword evidence="3" id="KW-1185">Reference proteome</keyword>
<organism evidence="2 3">
    <name type="scientific">Acetoanaerobium noterae</name>
    <dbReference type="NCBI Taxonomy" id="745369"/>
    <lineage>
        <taxon>Bacteria</taxon>
        <taxon>Bacillati</taxon>
        <taxon>Bacillota</taxon>
        <taxon>Clostridia</taxon>
        <taxon>Peptostreptococcales</taxon>
        <taxon>Filifactoraceae</taxon>
        <taxon>Acetoanaerobium</taxon>
    </lineage>
</organism>
<dbReference type="Proteomes" id="UP000243406">
    <property type="component" value="Unassembled WGS sequence"/>
</dbReference>
<name>A0A1T5CWY0_9FIRM</name>
<protein>
    <submittedName>
        <fullName evidence="2">4-methyl-5(B-hydroxyethyl)-thiazole monophosphate biosynthesis</fullName>
    </submittedName>
</protein>
<dbReference type="PANTHER" id="PTHR48094">
    <property type="entry name" value="PROTEIN/NUCLEIC ACID DEGLYCASE DJ-1-RELATED"/>
    <property type="match status" value="1"/>
</dbReference>
<dbReference type="GO" id="GO:0005737">
    <property type="term" value="C:cytoplasm"/>
    <property type="evidence" value="ECO:0007669"/>
    <property type="project" value="TreeGrafter"/>
</dbReference>
<dbReference type="SUPFAM" id="SSF52317">
    <property type="entry name" value="Class I glutamine amidotransferase-like"/>
    <property type="match status" value="1"/>
</dbReference>
<dbReference type="PANTHER" id="PTHR48094:SF5">
    <property type="entry name" value="PROTEIN DJ-1 HOMOLOG"/>
    <property type="match status" value="1"/>
</dbReference>
<evidence type="ECO:0000313" key="2">
    <source>
        <dbReference type="EMBL" id="SKB63909.1"/>
    </source>
</evidence>
<dbReference type="InterPro" id="IPR029062">
    <property type="entry name" value="Class_I_gatase-like"/>
</dbReference>
<gene>
    <name evidence="2" type="ORF">SAMN02745120_2424</name>
</gene>
<proteinExistence type="predicted"/>
<dbReference type="AlphaFoldDB" id="A0A1T5CWY0"/>
<dbReference type="OrthoDB" id="9800516at2"/>
<feature type="domain" description="DJ-1/PfpI" evidence="1">
    <location>
        <begin position="2"/>
        <end position="177"/>
    </location>
</feature>
<evidence type="ECO:0000259" key="1">
    <source>
        <dbReference type="Pfam" id="PF01965"/>
    </source>
</evidence>
<dbReference type="EMBL" id="FUYN01000006">
    <property type="protein sequence ID" value="SKB63909.1"/>
    <property type="molecule type" value="Genomic_DNA"/>
</dbReference>
<dbReference type="CDD" id="cd03135">
    <property type="entry name" value="GATase1_DJ-1"/>
    <property type="match status" value="1"/>
</dbReference>
<sequence>MKKVLLLLANGFEAFEASVFADVIGWNKLEGDLNTELLTTGLHEEIKSTVGFSVKRELSISEINVDEFDALAIPGGFEEKGYYDDAFHEDFLNLINKFHESNKIIASICVGALPIAKSGILKNKNATTYGLGQSTRQKQLSDFGVNVIPDQSMVVDGNIITGYNPSASFEVAFYLLELLTSKDNCSKIKALIGFKNN</sequence>
<dbReference type="Pfam" id="PF01965">
    <property type="entry name" value="DJ-1_PfpI"/>
    <property type="match status" value="1"/>
</dbReference>
<evidence type="ECO:0000313" key="3">
    <source>
        <dbReference type="Proteomes" id="UP000243406"/>
    </source>
</evidence>
<accession>A0A1T5CWY0</accession>
<dbReference type="InterPro" id="IPR002818">
    <property type="entry name" value="DJ-1/PfpI"/>
</dbReference>